<dbReference type="AlphaFoldDB" id="A0A9P0GMK0"/>
<dbReference type="OrthoDB" id="10069752at2759"/>
<name>A0A9P0GMK0_9CUCU</name>
<accession>A0A9P0GMK0</accession>
<dbReference type="EMBL" id="OV651820">
    <property type="protein sequence ID" value="CAH1114443.1"/>
    <property type="molecule type" value="Genomic_DNA"/>
</dbReference>
<sequence>MPLLLITKIPSAQYIEDSGSIALRSHEKINFSSLQGIPILDLRTISSVAITIMSSTADLLWLYRKWADLPNIPGWNGFMEEVTVNHLYQKSFIACLPFINAPPTNSDIIFTVLASASEKRQ</sequence>
<keyword evidence="2" id="KW-1185">Reference proteome</keyword>
<organism evidence="1 2">
    <name type="scientific">Psylliodes chrysocephalus</name>
    <dbReference type="NCBI Taxonomy" id="3402493"/>
    <lineage>
        <taxon>Eukaryota</taxon>
        <taxon>Metazoa</taxon>
        <taxon>Ecdysozoa</taxon>
        <taxon>Arthropoda</taxon>
        <taxon>Hexapoda</taxon>
        <taxon>Insecta</taxon>
        <taxon>Pterygota</taxon>
        <taxon>Neoptera</taxon>
        <taxon>Endopterygota</taxon>
        <taxon>Coleoptera</taxon>
        <taxon>Polyphaga</taxon>
        <taxon>Cucujiformia</taxon>
        <taxon>Chrysomeloidea</taxon>
        <taxon>Chrysomelidae</taxon>
        <taxon>Galerucinae</taxon>
        <taxon>Alticini</taxon>
        <taxon>Psylliodes</taxon>
    </lineage>
</organism>
<gene>
    <name evidence="1" type="ORF">PSYICH_LOCUS14264</name>
</gene>
<dbReference type="Proteomes" id="UP001153636">
    <property type="component" value="Chromosome 8"/>
</dbReference>
<proteinExistence type="predicted"/>
<protein>
    <submittedName>
        <fullName evidence="1">Uncharacterized protein</fullName>
    </submittedName>
</protein>
<reference evidence="1" key="1">
    <citation type="submission" date="2022-01" db="EMBL/GenBank/DDBJ databases">
        <authorList>
            <person name="King R."/>
        </authorList>
    </citation>
    <scope>NUCLEOTIDE SEQUENCE</scope>
</reference>
<evidence type="ECO:0000313" key="1">
    <source>
        <dbReference type="EMBL" id="CAH1114443.1"/>
    </source>
</evidence>
<evidence type="ECO:0000313" key="2">
    <source>
        <dbReference type="Proteomes" id="UP001153636"/>
    </source>
</evidence>